<organism evidence="1 2">
    <name type="scientific">Streptosporangium brasiliense</name>
    <dbReference type="NCBI Taxonomy" id="47480"/>
    <lineage>
        <taxon>Bacteria</taxon>
        <taxon>Bacillati</taxon>
        <taxon>Actinomycetota</taxon>
        <taxon>Actinomycetes</taxon>
        <taxon>Streptosporangiales</taxon>
        <taxon>Streptosporangiaceae</taxon>
        <taxon>Streptosporangium</taxon>
    </lineage>
</organism>
<protein>
    <submittedName>
        <fullName evidence="1">Uncharacterized protein</fullName>
    </submittedName>
</protein>
<sequence>MKRRVLFDPQAEQAVLALPPGLRITVLDTVYGLVDEPEPLGARPYGMIPDAFEIVTDSFTLRYTHGEDHVSIWVVRANT</sequence>
<dbReference type="InterPro" id="IPR035093">
    <property type="entry name" value="RelE/ParE_toxin_dom_sf"/>
</dbReference>
<comment type="caution">
    <text evidence="1">The sequence shown here is derived from an EMBL/GenBank/DDBJ whole genome shotgun (WGS) entry which is preliminary data.</text>
</comment>
<accession>A0ABT9RN55</accession>
<evidence type="ECO:0000313" key="2">
    <source>
        <dbReference type="Proteomes" id="UP001230426"/>
    </source>
</evidence>
<keyword evidence="2" id="KW-1185">Reference proteome</keyword>
<reference evidence="1 2" key="1">
    <citation type="submission" date="2023-07" db="EMBL/GenBank/DDBJ databases">
        <title>Sequencing the genomes of 1000 actinobacteria strains.</title>
        <authorList>
            <person name="Klenk H.-P."/>
        </authorList>
    </citation>
    <scope>NUCLEOTIDE SEQUENCE [LARGE SCALE GENOMIC DNA]</scope>
    <source>
        <strain evidence="1 2">DSM 44109</strain>
    </source>
</reference>
<evidence type="ECO:0000313" key="1">
    <source>
        <dbReference type="EMBL" id="MDP9870261.1"/>
    </source>
</evidence>
<proteinExistence type="predicted"/>
<dbReference type="EMBL" id="JAUSRB010000003">
    <property type="protein sequence ID" value="MDP9870261.1"/>
    <property type="molecule type" value="Genomic_DNA"/>
</dbReference>
<gene>
    <name evidence="1" type="ORF">J2S55_009599</name>
</gene>
<dbReference type="SUPFAM" id="SSF143011">
    <property type="entry name" value="RelE-like"/>
    <property type="match status" value="1"/>
</dbReference>
<dbReference type="Proteomes" id="UP001230426">
    <property type="component" value="Unassembled WGS sequence"/>
</dbReference>
<dbReference type="RefSeq" id="WP_306876073.1">
    <property type="nucleotide sequence ID" value="NZ_JAUSRB010000003.1"/>
</dbReference>
<name>A0ABT9RN55_9ACTN</name>